<sequence length="142" mass="16036">MGPQADLVVRDRQNRSVLIVEVKSRAVSRSKFHLPESLLSASEKVPFAMWVDPEELRIFRGGFGDLSNPICTLRTRDILQHYDREFASKRIFSPYLTTLVDAWLRDLAYHWKSPVPPAAAELEALGLLQQLSGGSTETEARV</sequence>
<organism evidence="1 2">
    <name type="scientific">Cystobacter fuscus</name>
    <dbReference type="NCBI Taxonomy" id="43"/>
    <lineage>
        <taxon>Bacteria</taxon>
        <taxon>Pseudomonadati</taxon>
        <taxon>Myxococcota</taxon>
        <taxon>Myxococcia</taxon>
        <taxon>Myxococcales</taxon>
        <taxon>Cystobacterineae</taxon>
        <taxon>Archangiaceae</taxon>
        <taxon>Cystobacter</taxon>
    </lineage>
</organism>
<dbReference type="AlphaFoldDB" id="A0A250JHS7"/>
<gene>
    <name evidence="1" type="ORF">CYFUS_008628</name>
</gene>
<dbReference type="EMBL" id="CP022098">
    <property type="protein sequence ID" value="ATB43148.1"/>
    <property type="molecule type" value="Genomic_DNA"/>
</dbReference>
<name>A0A250JHS7_9BACT</name>
<reference evidence="1 2" key="1">
    <citation type="submission" date="2017-06" db="EMBL/GenBank/DDBJ databases">
        <title>Sequencing and comparative analysis of myxobacterial genomes.</title>
        <authorList>
            <person name="Rupp O."/>
            <person name="Goesmann A."/>
            <person name="Sogaard-Andersen L."/>
        </authorList>
    </citation>
    <scope>NUCLEOTIDE SEQUENCE [LARGE SCALE GENOMIC DNA]</scope>
    <source>
        <strain evidence="1 2">DSM 52655</strain>
    </source>
</reference>
<evidence type="ECO:0000313" key="2">
    <source>
        <dbReference type="Proteomes" id="UP000217257"/>
    </source>
</evidence>
<accession>A0A250JHS7</accession>
<protein>
    <submittedName>
        <fullName evidence="1">Uncharacterized protein</fullName>
    </submittedName>
</protein>
<evidence type="ECO:0000313" key="1">
    <source>
        <dbReference type="EMBL" id="ATB43148.1"/>
    </source>
</evidence>
<proteinExistence type="predicted"/>
<dbReference type="KEGG" id="cfus:CYFUS_008628"/>
<dbReference type="Proteomes" id="UP000217257">
    <property type="component" value="Chromosome"/>
</dbReference>